<accession>A0A7W2IS39</accession>
<sequence>MEIFQRSYAGTLESSDLLVEVAPAYESSIEVEISSSVEKQFEPAIRRVVMTTLDELGVKSARISINDKGALDCVIRARVQAAVLRAAQGEECHQLVWGAI</sequence>
<dbReference type="InterPro" id="IPR006495">
    <property type="entry name" value="CitD"/>
</dbReference>
<evidence type="ECO:0000313" key="7">
    <source>
        <dbReference type="Proteomes" id="UP000571701"/>
    </source>
</evidence>
<comment type="similarity">
    <text evidence="4">Belongs to the CitD family.</text>
</comment>
<gene>
    <name evidence="4 6" type="primary">citD</name>
    <name evidence="6" type="ORF">H2O73_00085</name>
</gene>
<evidence type="ECO:0000256" key="1">
    <source>
        <dbReference type="ARBA" id="ARBA00004496"/>
    </source>
</evidence>
<keyword evidence="7" id="KW-1185">Reference proteome</keyword>
<dbReference type="RefSeq" id="WP_182105327.1">
    <property type="nucleotide sequence ID" value="NZ_JACFYF010000001.1"/>
</dbReference>
<comment type="subcellular location">
    <subcellularLocation>
        <location evidence="1 4">Cytoplasm</location>
    </subcellularLocation>
</comment>
<dbReference type="AlphaFoldDB" id="A0A7W2IS39"/>
<keyword evidence="2 4" id="KW-0963">Cytoplasm</keyword>
<feature type="modified residue" description="O-(phosphoribosyl dephospho-coenzyme A)serine" evidence="4 5">
    <location>
        <position position="14"/>
    </location>
</feature>
<dbReference type="Proteomes" id="UP000571701">
    <property type="component" value="Unassembled WGS sequence"/>
</dbReference>
<dbReference type="NCBIfam" id="NF009726">
    <property type="entry name" value="PRK13253.1"/>
    <property type="match status" value="1"/>
</dbReference>
<evidence type="ECO:0000256" key="4">
    <source>
        <dbReference type="HAMAP-Rule" id="MF_00805"/>
    </source>
</evidence>
<reference evidence="6 7" key="1">
    <citation type="submission" date="2020-07" db="EMBL/GenBank/DDBJ databases">
        <title>Vibrio marinisediminis sp. nov., isolated from marine sediment.</title>
        <authorList>
            <person name="Ji X."/>
        </authorList>
    </citation>
    <scope>NUCLEOTIDE SEQUENCE [LARGE SCALE GENOMIC DNA]</scope>
    <source>
        <strain evidence="6 7">404</strain>
    </source>
</reference>
<comment type="subunit">
    <text evidence="4">Oligomer with a subunit composition of (alpha,beta,gamma)6.</text>
</comment>
<proteinExistence type="inferred from homology"/>
<dbReference type="GO" id="GO:0005737">
    <property type="term" value="C:cytoplasm"/>
    <property type="evidence" value="ECO:0007669"/>
    <property type="project" value="UniProtKB-SubCell"/>
</dbReference>
<comment type="function">
    <text evidence="4">Covalent carrier of the coenzyme of citrate lyase.</text>
</comment>
<dbReference type="GO" id="GO:0016829">
    <property type="term" value="F:lyase activity"/>
    <property type="evidence" value="ECO:0007669"/>
    <property type="project" value="UniProtKB-KW"/>
</dbReference>
<keyword evidence="3 4" id="KW-0597">Phosphoprotein</keyword>
<keyword evidence="6" id="KW-0456">Lyase</keyword>
<comment type="caution">
    <text evidence="6">The sequence shown here is derived from an EMBL/GenBank/DDBJ whole genome shotgun (WGS) entry which is preliminary data.</text>
</comment>
<name>A0A7W2IS39_9VIBR</name>
<organism evidence="6 7">
    <name type="scientific">Vibrio marinisediminis</name>
    <dbReference type="NCBI Taxonomy" id="2758441"/>
    <lineage>
        <taxon>Bacteria</taxon>
        <taxon>Pseudomonadati</taxon>
        <taxon>Pseudomonadota</taxon>
        <taxon>Gammaproteobacteria</taxon>
        <taxon>Vibrionales</taxon>
        <taxon>Vibrionaceae</taxon>
        <taxon>Vibrio</taxon>
    </lineage>
</organism>
<evidence type="ECO:0000313" key="6">
    <source>
        <dbReference type="EMBL" id="MBA5760732.1"/>
    </source>
</evidence>
<evidence type="ECO:0000256" key="5">
    <source>
        <dbReference type="PIRSR" id="PIRSR002736-50"/>
    </source>
</evidence>
<dbReference type="EMBL" id="JACFYF010000001">
    <property type="protein sequence ID" value="MBA5760732.1"/>
    <property type="molecule type" value="Genomic_DNA"/>
</dbReference>
<evidence type="ECO:0000256" key="3">
    <source>
        <dbReference type="ARBA" id="ARBA00022553"/>
    </source>
</evidence>
<dbReference type="NCBIfam" id="TIGR01608">
    <property type="entry name" value="citD"/>
    <property type="match status" value="1"/>
</dbReference>
<dbReference type="Pfam" id="PF06857">
    <property type="entry name" value="ACP"/>
    <property type="match status" value="1"/>
</dbReference>
<dbReference type="HAMAP" id="MF_00805">
    <property type="entry name" value="CitD"/>
    <property type="match status" value="1"/>
</dbReference>
<protein>
    <recommendedName>
        <fullName evidence="4">Citrate lyase acyl carrier protein</fullName>
    </recommendedName>
    <alternativeName>
        <fullName evidence="4">Citrate lyase gamma chain</fullName>
    </alternativeName>
</protein>
<dbReference type="PIRSF" id="PIRSF002736">
    <property type="entry name" value="Citrt_lyas_gamma"/>
    <property type="match status" value="1"/>
</dbReference>
<dbReference type="InterPro" id="IPR023439">
    <property type="entry name" value="Mal_deCO2ase/Cit_lyase_ACP"/>
</dbReference>
<evidence type="ECO:0000256" key="2">
    <source>
        <dbReference type="ARBA" id="ARBA00022490"/>
    </source>
</evidence>